<feature type="domain" description="Bacterial repeat" evidence="1">
    <location>
        <begin position="309"/>
        <end position="382"/>
    </location>
</feature>
<dbReference type="EMBL" id="CP002689">
    <property type="protein sequence ID" value="AEE12563.1"/>
    <property type="molecule type" value="Genomic_DNA"/>
</dbReference>
<dbReference type="InterPro" id="IPR044060">
    <property type="entry name" value="Bacterial_rp_domain"/>
</dbReference>
<gene>
    <name evidence="2" type="ordered locus">Poras_0613</name>
</gene>
<evidence type="ECO:0000313" key="3">
    <source>
        <dbReference type="Proteomes" id="UP000006545"/>
    </source>
</evidence>
<dbReference type="RefSeq" id="WP_013760137.1">
    <property type="nucleotide sequence ID" value="NC_015501.1"/>
</dbReference>
<evidence type="ECO:0000259" key="1">
    <source>
        <dbReference type="Pfam" id="PF18998"/>
    </source>
</evidence>
<sequence>MNQQILRMLRRTGLMLFASLLWLSLGAQEMIFMESPFDPSMDQAQLLPADQKGTVSWTASTNTLTMKDVSINTQSKILSGYMPEEMTLLVEGTNQLISTGSDDAITMRSPVRITGSGSLSITSQGAYAYACRNGASLTIAGGVSVTAVGNYGGLVGDFVASRLLIDNSYVTASTLNDQGMVSIGYFKELTLERCAISAPEGAQVAELNEVMSITADGKEEYAGKVIIAPQQAYYHVSIAEAEHGCVVAPEGVDLTHLLGGATVTFTAKPEEGYALTKLMAGTEDITNTRTLIVKEDVTITPTFSPIKSYRVSLQQPEHGTLSVRESEYNLEKVPEGAILHIICTPDEGYELERLMAGDKDITAEKYISVRSDVEITASYKLIPVETYKVTIAVLGKGKIEADYPNLEAVPDGTQVGLTCTPEEGYQLKYLRANDENIMESQSFIIEGGDVRVEATFQNIGGTAIDHLAGETRYSIEVHANYISISGASVGTPISLRSLLGETVVSATATGLTLEHLDLTTIASGLYLLTIGDVTLKLYL</sequence>
<dbReference type="eggNOG" id="ENOG502ZYVS">
    <property type="taxonomic scope" value="Bacteria"/>
</dbReference>
<feature type="domain" description="Bacterial repeat" evidence="1">
    <location>
        <begin position="387"/>
        <end position="459"/>
    </location>
</feature>
<dbReference type="AlphaFoldDB" id="F4KJC0"/>
<dbReference type="Pfam" id="PF18998">
    <property type="entry name" value="Flg_new_2"/>
    <property type="match status" value="3"/>
</dbReference>
<proteinExistence type="predicted"/>
<dbReference type="Proteomes" id="UP000006545">
    <property type="component" value="Chromosome"/>
</dbReference>
<protein>
    <recommendedName>
        <fullName evidence="1">Bacterial repeat domain-containing protein</fullName>
    </recommendedName>
</protein>
<dbReference type="OrthoDB" id="1014560at2"/>
<reference evidence="3" key="1">
    <citation type="submission" date="2011-04" db="EMBL/GenBank/DDBJ databases">
        <title>The complete genome of Porphyromonas asaccharolytica DSM 20707.</title>
        <authorList>
            <person name="Lucas S."/>
            <person name="Han J."/>
            <person name="Lapidus A."/>
            <person name="Bruce D."/>
            <person name="Goodwin L."/>
            <person name="Pitluck S."/>
            <person name="Peters L."/>
            <person name="Kyrpides N."/>
            <person name="Mavromatis K."/>
            <person name="Ivanova N."/>
            <person name="Ovchinnikova G."/>
            <person name="Pagani I."/>
            <person name="Lu M."/>
            <person name="Detter J.C."/>
            <person name="Tapia R."/>
            <person name="Han C."/>
            <person name="Land M."/>
            <person name="Hauser L."/>
            <person name="Markowitz V."/>
            <person name="Cheng J.-F."/>
            <person name="Hugenholtz P."/>
            <person name="Woyke T."/>
            <person name="Wu D."/>
            <person name="Gronow S."/>
            <person name="Wellnitz S."/>
            <person name="Brambilla E."/>
            <person name="Klenk H.-P."/>
            <person name="Eisen J.A."/>
        </authorList>
    </citation>
    <scope>NUCLEOTIDE SEQUENCE [LARGE SCALE GENOMIC DNA]</scope>
    <source>
        <strain evidence="3">ATCC 25260 / DSM 20707 / VPI 4198</strain>
    </source>
</reference>
<dbReference type="STRING" id="879243.Poras_0613"/>
<evidence type="ECO:0000313" key="2">
    <source>
        <dbReference type="EMBL" id="AEE12563.1"/>
    </source>
</evidence>
<keyword evidence="3" id="KW-1185">Reference proteome</keyword>
<name>F4KJC0_PORAD</name>
<accession>F4KJC0</accession>
<feature type="domain" description="Bacterial repeat" evidence="1">
    <location>
        <begin position="234"/>
        <end position="306"/>
    </location>
</feature>
<dbReference type="HOGENOM" id="CLU_505131_0_0_10"/>
<dbReference type="KEGG" id="pah:Poras_0613"/>
<organism evidence="2 3">
    <name type="scientific">Porphyromonas asaccharolytica (strain ATCC 25260 / DSM 20707 / BCRC 10618 / CCUG 7834 / JCM 6326 / LMG 13178 / VPI 4198 / B440)</name>
    <name type="common">Bacteroides asaccharolyticus</name>
    <dbReference type="NCBI Taxonomy" id="879243"/>
    <lineage>
        <taxon>Bacteria</taxon>
        <taxon>Pseudomonadati</taxon>
        <taxon>Bacteroidota</taxon>
        <taxon>Bacteroidia</taxon>
        <taxon>Bacteroidales</taxon>
        <taxon>Porphyromonadaceae</taxon>
        <taxon>Porphyromonas</taxon>
    </lineage>
</organism>